<dbReference type="Proteomes" id="UP000054874">
    <property type="component" value="Unassembled WGS sequence"/>
</dbReference>
<gene>
    <name evidence="8" type="ORF">ASU35_11360</name>
</gene>
<dbReference type="SMART" id="SM00421">
    <property type="entry name" value="HTH_LUXR"/>
    <property type="match status" value="1"/>
</dbReference>
<dbReference type="STRING" id="290052.ASU35_11360"/>
<dbReference type="InterPro" id="IPR058245">
    <property type="entry name" value="NreC/VraR/RcsB-like_REC"/>
</dbReference>
<comment type="caution">
    <text evidence="8">The sequence shown here is derived from an EMBL/GenBank/DDBJ whole genome shotgun (WGS) entry which is preliminary data.</text>
</comment>
<dbReference type="AlphaFoldDB" id="A0A0V8QE23"/>
<accession>A0A0V8QE23</accession>
<dbReference type="EMBL" id="LNAM01000159">
    <property type="protein sequence ID" value="KSV58833.1"/>
    <property type="molecule type" value="Genomic_DNA"/>
</dbReference>
<comment type="function">
    <text evidence="4">May play the central regulatory role in sporulation. It may be an element of the effector pathway responsible for the activation of sporulation genes in response to nutritional stress. Spo0A may act in concert with spo0H (a sigma factor) to control the expression of some genes that are critical to the sporulation process.</text>
</comment>
<dbReference type="InterPro" id="IPR000792">
    <property type="entry name" value="Tscrpt_reg_LuxR_C"/>
</dbReference>
<feature type="domain" description="HTH luxR-type" evidence="6">
    <location>
        <begin position="142"/>
        <end position="207"/>
    </location>
</feature>
<evidence type="ECO:0000313" key="9">
    <source>
        <dbReference type="Proteomes" id="UP000054874"/>
    </source>
</evidence>
<evidence type="ECO:0000256" key="5">
    <source>
        <dbReference type="PROSITE-ProRule" id="PRU00169"/>
    </source>
</evidence>
<dbReference type="PROSITE" id="PS50110">
    <property type="entry name" value="RESPONSE_REGULATORY"/>
    <property type="match status" value="1"/>
</dbReference>
<evidence type="ECO:0000256" key="2">
    <source>
        <dbReference type="ARBA" id="ARBA00022553"/>
    </source>
</evidence>
<evidence type="ECO:0000256" key="1">
    <source>
        <dbReference type="ARBA" id="ARBA00018672"/>
    </source>
</evidence>
<protein>
    <recommendedName>
        <fullName evidence="1">Stage 0 sporulation protein A homolog</fullName>
    </recommendedName>
</protein>
<evidence type="ECO:0000259" key="6">
    <source>
        <dbReference type="PROSITE" id="PS50043"/>
    </source>
</evidence>
<dbReference type="PRINTS" id="PR00038">
    <property type="entry name" value="HTHLUXR"/>
</dbReference>
<dbReference type="Gene3D" id="3.40.50.2300">
    <property type="match status" value="1"/>
</dbReference>
<dbReference type="InterPro" id="IPR001789">
    <property type="entry name" value="Sig_transdc_resp-reg_receiver"/>
</dbReference>
<evidence type="ECO:0000256" key="3">
    <source>
        <dbReference type="ARBA" id="ARBA00023125"/>
    </source>
</evidence>
<evidence type="ECO:0000256" key="4">
    <source>
        <dbReference type="ARBA" id="ARBA00024867"/>
    </source>
</evidence>
<sequence length="212" mass="24206">MPINIAIVDDHSMIREGLKQLLELDGEVKVIAEANDGVECMEMLQKQVPDILLLDINMPQMNGIQVLEMIQIEKIKVKILILTIHNEIEYLMKAVEIGINGYVLKDSDISVLKKAIYAINRGESYIEPSLTPYFNKKLEKKKERRLDSLSKREIQVLELIAEGNFNKEIAEKLFISEKTVKNHVSSIFKKIDVSDRTQAAIYAIKNGIVELR</sequence>
<dbReference type="GO" id="GO:0006355">
    <property type="term" value="P:regulation of DNA-templated transcription"/>
    <property type="evidence" value="ECO:0007669"/>
    <property type="project" value="InterPro"/>
</dbReference>
<dbReference type="GO" id="GO:0000160">
    <property type="term" value="P:phosphorelay signal transduction system"/>
    <property type="evidence" value="ECO:0007669"/>
    <property type="project" value="InterPro"/>
</dbReference>
<keyword evidence="9" id="KW-1185">Reference proteome</keyword>
<dbReference type="SMART" id="SM00448">
    <property type="entry name" value="REC"/>
    <property type="match status" value="1"/>
</dbReference>
<dbReference type="PROSITE" id="PS50043">
    <property type="entry name" value="HTH_LUXR_2"/>
    <property type="match status" value="1"/>
</dbReference>
<dbReference type="InterPro" id="IPR016032">
    <property type="entry name" value="Sig_transdc_resp-reg_C-effctor"/>
</dbReference>
<organism evidence="8 9">
    <name type="scientific">Acetivibrio ethanolgignens</name>
    <dbReference type="NCBI Taxonomy" id="290052"/>
    <lineage>
        <taxon>Bacteria</taxon>
        <taxon>Bacillati</taxon>
        <taxon>Bacillota</taxon>
        <taxon>Clostridia</taxon>
        <taxon>Eubacteriales</taxon>
        <taxon>Oscillospiraceae</taxon>
        <taxon>Acetivibrio</taxon>
    </lineage>
</organism>
<dbReference type="InterPro" id="IPR011006">
    <property type="entry name" value="CheY-like_superfamily"/>
</dbReference>
<keyword evidence="3" id="KW-0238">DNA-binding</keyword>
<proteinExistence type="predicted"/>
<dbReference type="OrthoDB" id="9779069at2"/>
<dbReference type="CDD" id="cd06170">
    <property type="entry name" value="LuxR_C_like"/>
    <property type="match status" value="1"/>
</dbReference>
<keyword evidence="2 5" id="KW-0597">Phosphoprotein</keyword>
<dbReference type="GO" id="GO:0003677">
    <property type="term" value="F:DNA binding"/>
    <property type="evidence" value="ECO:0007669"/>
    <property type="project" value="UniProtKB-KW"/>
</dbReference>
<feature type="domain" description="Response regulatory" evidence="7">
    <location>
        <begin position="4"/>
        <end position="120"/>
    </location>
</feature>
<dbReference type="SUPFAM" id="SSF46894">
    <property type="entry name" value="C-terminal effector domain of the bipartite response regulators"/>
    <property type="match status" value="1"/>
</dbReference>
<dbReference type="PROSITE" id="PS00622">
    <property type="entry name" value="HTH_LUXR_1"/>
    <property type="match status" value="1"/>
</dbReference>
<evidence type="ECO:0000259" key="7">
    <source>
        <dbReference type="PROSITE" id="PS50110"/>
    </source>
</evidence>
<dbReference type="InterPro" id="IPR051015">
    <property type="entry name" value="EvgA-like"/>
</dbReference>
<dbReference type="CDD" id="cd17535">
    <property type="entry name" value="REC_NarL-like"/>
    <property type="match status" value="1"/>
</dbReference>
<dbReference type="Pfam" id="PF00196">
    <property type="entry name" value="GerE"/>
    <property type="match status" value="1"/>
</dbReference>
<name>A0A0V8QE23_9FIRM</name>
<dbReference type="RefSeq" id="WP_058352926.1">
    <property type="nucleotide sequence ID" value="NZ_CABMMD010000159.1"/>
</dbReference>
<evidence type="ECO:0000313" key="8">
    <source>
        <dbReference type="EMBL" id="KSV58833.1"/>
    </source>
</evidence>
<feature type="modified residue" description="4-aspartylphosphate" evidence="5">
    <location>
        <position position="55"/>
    </location>
</feature>
<dbReference type="PANTHER" id="PTHR45566:SF2">
    <property type="entry name" value="NARL SUBFAMILY"/>
    <property type="match status" value="1"/>
</dbReference>
<reference evidence="8 9" key="1">
    <citation type="submission" date="2015-11" db="EMBL/GenBank/DDBJ databases">
        <title>Butyribacter intestini gen. nov., sp. nov., a butyric acid-producing bacterium of the family Lachnospiraceae isolated from the human faeces.</title>
        <authorList>
            <person name="Zou Y."/>
            <person name="Xue W."/>
            <person name="Luo G."/>
            <person name="Lv M."/>
        </authorList>
    </citation>
    <scope>NUCLEOTIDE SEQUENCE [LARGE SCALE GENOMIC DNA]</scope>
    <source>
        <strain evidence="8 9">ACET-33324</strain>
    </source>
</reference>
<dbReference type="PANTHER" id="PTHR45566">
    <property type="entry name" value="HTH-TYPE TRANSCRIPTIONAL REGULATOR YHJB-RELATED"/>
    <property type="match status" value="1"/>
</dbReference>
<dbReference type="SUPFAM" id="SSF52172">
    <property type="entry name" value="CheY-like"/>
    <property type="match status" value="1"/>
</dbReference>
<dbReference type="Pfam" id="PF00072">
    <property type="entry name" value="Response_reg"/>
    <property type="match status" value="1"/>
</dbReference>